<evidence type="ECO:0000256" key="3">
    <source>
        <dbReference type="ARBA" id="ARBA00022605"/>
    </source>
</evidence>
<dbReference type="InterPro" id="IPR020568">
    <property type="entry name" value="Ribosomal_Su5_D2-typ_SF"/>
</dbReference>
<gene>
    <name evidence="6 7" type="primary">hisB</name>
    <name evidence="7" type="ORF">CLTHE_10580</name>
</gene>
<keyword evidence="3 6" id="KW-0028">Amino-acid biosynthesis</keyword>
<accession>A0A1V4SWP4</accession>
<comment type="catalytic activity">
    <reaction evidence="6">
        <text>D-erythro-1-(imidazol-4-yl)glycerol 3-phosphate = 3-(imidazol-4-yl)-2-oxopropyl phosphate + H2O</text>
        <dbReference type="Rhea" id="RHEA:11040"/>
        <dbReference type="ChEBI" id="CHEBI:15377"/>
        <dbReference type="ChEBI" id="CHEBI:57766"/>
        <dbReference type="ChEBI" id="CHEBI:58278"/>
        <dbReference type="EC" id="4.2.1.19"/>
    </reaction>
</comment>
<comment type="caution">
    <text evidence="7">The sequence shown here is derived from an EMBL/GenBank/DDBJ whole genome shotgun (WGS) entry which is preliminary data.</text>
</comment>
<evidence type="ECO:0000313" key="8">
    <source>
        <dbReference type="Proteomes" id="UP000191448"/>
    </source>
</evidence>
<protein>
    <recommendedName>
        <fullName evidence="2 6">Imidazoleglycerol-phosphate dehydratase</fullName>
        <shortName evidence="6">IGPD</shortName>
        <ecNumber evidence="6">4.2.1.19</ecNumber>
    </recommendedName>
</protein>
<comment type="pathway">
    <text evidence="1 6">Amino-acid biosynthesis; L-histidine biosynthesis; L-histidine from 5-phospho-alpha-D-ribose 1-diphosphate: step 6/9.</text>
</comment>
<dbReference type="EMBL" id="LTAY01000028">
    <property type="protein sequence ID" value="OPX48769.1"/>
    <property type="molecule type" value="Genomic_DNA"/>
</dbReference>
<dbReference type="GO" id="GO:0005737">
    <property type="term" value="C:cytoplasm"/>
    <property type="evidence" value="ECO:0007669"/>
    <property type="project" value="UniProtKB-SubCell"/>
</dbReference>
<dbReference type="SUPFAM" id="SSF54211">
    <property type="entry name" value="Ribosomal protein S5 domain 2-like"/>
    <property type="match status" value="2"/>
</dbReference>
<dbReference type="GO" id="GO:0000105">
    <property type="term" value="P:L-histidine biosynthetic process"/>
    <property type="evidence" value="ECO:0007669"/>
    <property type="project" value="UniProtKB-UniRule"/>
</dbReference>
<dbReference type="NCBIfam" id="NF002114">
    <property type="entry name" value="PRK00951.2-4"/>
    <property type="match status" value="1"/>
</dbReference>
<comment type="similarity">
    <text evidence="6">Belongs to the imidazoleglycerol-phosphate dehydratase family.</text>
</comment>
<dbReference type="HAMAP" id="MF_00076">
    <property type="entry name" value="HisB"/>
    <property type="match status" value="1"/>
</dbReference>
<dbReference type="PANTHER" id="PTHR23133:SF2">
    <property type="entry name" value="IMIDAZOLEGLYCEROL-PHOSPHATE DEHYDRATASE"/>
    <property type="match status" value="1"/>
</dbReference>
<name>A0A1V4SWP4_9CLOT</name>
<dbReference type="Gene3D" id="3.30.230.40">
    <property type="entry name" value="Imidazole glycerol phosphate dehydratase, domain 1"/>
    <property type="match status" value="2"/>
</dbReference>
<dbReference type="InterPro" id="IPR020565">
    <property type="entry name" value="ImidazoleglycerP_deHydtase_CS"/>
</dbReference>
<dbReference type="RefSeq" id="WP_080022332.1">
    <property type="nucleotide sequence ID" value="NZ_LTAY01000028.1"/>
</dbReference>
<sequence length="193" mass="21565">MKREAIVNRNTSETKIKLHINLDGNGISDIDTGIGFFDHMLELFSFHSGIDLTLSCDGDTYICDHHTVEDIGIALGKGLNEALGDKVGIERYGTFYLPMDESLALVSLDISGRPYLVFDCNFNREMIGELSTEMIEEFFRAFSFNAGLTLHMKILYGKNDHHKTEALFKGLGRALKIAKNITNNKIQSTKGIL</sequence>
<dbReference type="NCBIfam" id="NF002107">
    <property type="entry name" value="PRK00951.1-2"/>
    <property type="match status" value="1"/>
</dbReference>
<dbReference type="AlphaFoldDB" id="A0A1V4SWP4"/>
<evidence type="ECO:0000313" key="7">
    <source>
        <dbReference type="EMBL" id="OPX48769.1"/>
    </source>
</evidence>
<evidence type="ECO:0000256" key="2">
    <source>
        <dbReference type="ARBA" id="ARBA00016664"/>
    </source>
</evidence>
<dbReference type="EC" id="4.2.1.19" evidence="6"/>
<dbReference type="FunFam" id="3.30.230.40:FF:000003">
    <property type="entry name" value="Imidazoleglycerol-phosphate dehydratase HisB"/>
    <property type="match status" value="1"/>
</dbReference>
<dbReference type="GO" id="GO:0004424">
    <property type="term" value="F:imidazoleglycerol-phosphate dehydratase activity"/>
    <property type="evidence" value="ECO:0007669"/>
    <property type="project" value="UniProtKB-UniRule"/>
</dbReference>
<dbReference type="InterPro" id="IPR038494">
    <property type="entry name" value="IGPD_sf"/>
</dbReference>
<dbReference type="NCBIfam" id="NF002111">
    <property type="entry name" value="PRK00951.2-1"/>
    <property type="match status" value="1"/>
</dbReference>
<dbReference type="OrthoDB" id="9790411at2"/>
<dbReference type="PROSITE" id="PS00955">
    <property type="entry name" value="IGP_DEHYDRATASE_2"/>
    <property type="match status" value="1"/>
</dbReference>
<comment type="subcellular location">
    <subcellularLocation>
        <location evidence="6">Cytoplasm</location>
    </subcellularLocation>
</comment>
<proteinExistence type="inferred from homology"/>
<evidence type="ECO:0000256" key="4">
    <source>
        <dbReference type="ARBA" id="ARBA00023102"/>
    </source>
</evidence>
<dbReference type="UniPathway" id="UPA00031">
    <property type="reaction ID" value="UER00011"/>
</dbReference>
<evidence type="ECO:0000256" key="1">
    <source>
        <dbReference type="ARBA" id="ARBA00005047"/>
    </source>
</evidence>
<keyword evidence="5 6" id="KW-0456">Lyase</keyword>
<dbReference type="InterPro" id="IPR000807">
    <property type="entry name" value="ImidazoleglycerolP_deHydtase"/>
</dbReference>
<organism evidence="7 8">
    <name type="scientific">Clostridium thermobutyricum DSM 4928</name>
    <dbReference type="NCBI Taxonomy" id="1121339"/>
    <lineage>
        <taxon>Bacteria</taxon>
        <taxon>Bacillati</taxon>
        <taxon>Bacillota</taxon>
        <taxon>Clostridia</taxon>
        <taxon>Eubacteriales</taxon>
        <taxon>Clostridiaceae</taxon>
        <taxon>Clostridium</taxon>
    </lineage>
</organism>
<dbReference type="Pfam" id="PF00475">
    <property type="entry name" value="IGPD"/>
    <property type="match status" value="1"/>
</dbReference>
<evidence type="ECO:0000256" key="6">
    <source>
        <dbReference type="HAMAP-Rule" id="MF_00076"/>
    </source>
</evidence>
<keyword evidence="4 6" id="KW-0368">Histidine biosynthesis</keyword>
<dbReference type="CDD" id="cd07914">
    <property type="entry name" value="IGPD"/>
    <property type="match status" value="1"/>
</dbReference>
<dbReference type="FunFam" id="3.30.230.40:FF:000001">
    <property type="entry name" value="Imidazoleglycerol-phosphate dehydratase HisB"/>
    <property type="match status" value="1"/>
</dbReference>
<reference evidence="7 8" key="1">
    <citation type="submission" date="2016-02" db="EMBL/GenBank/DDBJ databases">
        <title>Genome sequence of Clostridium thermobutyricum DSM 4928.</title>
        <authorList>
            <person name="Poehlein A."/>
            <person name="Daniel R."/>
        </authorList>
    </citation>
    <scope>NUCLEOTIDE SEQUENCE [LARGE SCALE GENOMIC DNA]</scope>
    <source>
        <strain evidence="7 8">DSM 4928</strain>
    </source>
</reference>
<dbReference type="Proteomes" id="UP000191448">
    <property type="component" value="Unassembled WGS sequence"/>
</dbReference>
<keyword evidence="6" id="KW-0963">Cytoplasm</keyword>
<dbReference type="PANTHER" id="PTHR23133">
    <property type="entry name" value="IMIDAZOLEGLYCEROL-PHOSPHATE DEHYDRATASE HIS7"/>
    <property type="match status" value="1"/>
</dbReference>
<evidence type="ECO:0000256" key="5">
    <source>
        <dbReference type="ARBA" id="ARBA00023239"/>
    </source>
</evidence>